<evidence type="ECO:0000256" key="10">
    <source>
        <dbReference type="ARBA" id="ARBA00022840"/>
    </source>
</evidence>
<dbReference type="InterPro" id="IPR013656">
    <property type="entry name" value="PAS_4"/>
</dbReference>
<feature type="transmembrane region" description="Helical" evidence="15">
    <location>
        <begin position="291"/>
        <end position="310"/>
    </location>
</feature>
<keyword evidence="12" id="KW-0902">Two-component regulatory system</keyword>
<dbReference type="InterPro" id="IPR000014">
    <property type="entry name" value="PAS"/>
</dbReference>
<keyword evidence="8" id="KW-0547">Nucleotide-binding</keyword>
<evidence type="ECO:0000256" key="5">
    <source>
        <dbReference type="ARBA" id="ARBA00022553"/>
    </source>
</evidence>
<dbReference type="InterPro" id="IPR005467">
    <property type="entry name" value="His_kinase_dom"/>
</dbReference>
<dbReference type="PROSITE" id="PS50109">
    <property type="entry name" value="HIS_KIN"/>
    <property type="match status" value="1"/>
</dbReference>
<accession>A0A2S6GJQ2</accession>
<keyword evidence="6" id="KW-0808">Transferase</keyword>
<evidence type="ECO:0000256" key="12">
    <source>
        <dbReference type="ARBA" id="ARBA00023012"/>
    </source>
</evidence>
<evidence type="ECO:0000256" key="14">
    <source>
        <dbReference type="ARBA" id="ARBA00039401"/>
    </source>
</evidence>
<evidence type="ECO:0000256" key="4">
    <source>
        <dbReference type="ARBA" id="ARBA00022475"/>
    </source>
</evidence>
<evidence type="ECO:0000256" key="9">
    <source>
        <dbReference type="ARBA" id="ARBA00022777"/>
    </source>
</evidence>
<feature type="domain" description="Histidine kinase" evidence="16">
    <location>
        <begin position="464"/>
        <end position="685"/>
    </location>
</feature>
<dbReference type="SUPFAM" id="SSF55785">
    <property type="entry name" value="PYP-like sensor domain (PAS domain)"/>
    <property type="match status" value="1"/>
</dbReference>
<evidence type="ECO:0000313" key="19">
    <source>
        <dbReference type="Proteomes" id="UP000239203"/>
    </source>
</evidence>
<feature type="transmembrane region" description="Helical" evidence="15">
    <location>
        <begin position="37"/>
        <end position="53"/>
    </location>
</feature>
<reference evidence="18 19" key="1">
    <citation type="submission" date="2018-02" db="EMBL/GenBank/DDBJ databases">
        <title>Genomic Encyclopedia of Archaeal and Bacterial Type Strains, Phase II (KMG-II): from individual species to whole genera.</title>
        <authorList>
            <person name="Goeker M."/>
        </authorList>
    </citation>
    <scope>NUCLEOTIDE SEQUENCE [LARGE SCALE GENOMIC DNA]</scope>
    <source>
        <strain evidence="18 19">YU 961-1</strain>
    </source>
</reference>
<dbReference type="InterPro" id="IPR036097">
    <property type="entry name" value="HisK_dim/P_sf"/>
</dbReference>
<dbReference type="RefSeq" id="WP_245931524.1">
    <property type="nucleotide sequence ID" value="NZ_CP154825.1"/>
</dbReference>
<feature type="transmembrane region" description="Helical" evidence="15">
    <location>
        <begin position="12"/>
        <end position="31"/>
    </location>
</feature>
<dbReference type="SMART" id="SM00091">
    <property type="entry name" value="PAS"/>
    <property type="match status" value="1"/>
</dbReference>
<evidence type="ECO:0000313" key="18">
    <source>
        <dbReference type="EMBL" id="PPK65464.1"/>
    </source>
</evidence>
<evidence type="ECO:0000256" key="13">
    <source>
        <dbReference type="ARBA" id="ARBA00023136"/>
    </source>
</evidence>
<dbReference type="Pfam" id="PF02518">
    <property type="entry name" value="HATPase_c"/>
    <property type="match status" value="1"/>
</dbReference>
<feature type="transmembrane region" description="Helical" evidence="15">
    <location>
        <begin position="60"/>
        <end position="77"/>
    </location>
</feature>
<keyword evidence="11 15" id="KW-1133">Transmembrane helix</keyword>
<feature type="transmembrane region" description="Helical" evidence="15">
    <location>
        <begin position="83"/>
        <end position="104"/>
    </location>
</feature>
<dbReference type="PANTHER" id="PTHR42878">
    <property type="entry name" value="TWO-COMPONENT HISTIDINE KINASE"/>
    <property type="match status" value="1"/>
</dbReference>
<dbReference type="PROSITE" id="PS50112">
    <property type="entry name" value="PAS"/>
    <property type="match status" value="1"/>
</dbReference>
<dbReference type="GO" id="GO:0000155">
    <property type="term" value="F:phosphorelay sensor kinase activity"/>
    <property type="evidence" value="ECO:0007669"/>
    <property type="project" value="InterPro"/>
</dbReference>
<comment type="subcellular location">
    <subcellularLocation>
        <location evidence="2">Cell membrane</location>
        <topology evidence="2">Multi-pass membrane protein</topology>
    </subcellularLocation>
</comment>
<evidence type="ECO:0000259" key="16">
    <source>
        <dbReference type="PROSITE" id="PS50109"/>
    </source>
</evidence>
<dbReference type="Gene3D" id="3.30.565.10">
    <property type="entry name" value="Histidine kinase-like ATPase, C-terminal domain"/>
    <property type="match status" value="1"/>
</dbReference>
<dbReference type="CDD" id="cd00130">
    <property type="entry name" value="PAS"/>
    <property type="match status" value="1"/>
</dbReference>
<name>A0A2S6GJQ2_9PSEU</name>
<dbReference type="Pfam" id="PF08448">
    <property type="entry name" value="PAS_4"/>
    <property type="match status" value="1"/>
</dbReference>
<dbReference type="InterPro" id="IPR007895">
    <property type="entry name" value="MASE1"/>
</dbReference>
<evidence type="ECO:0000256" key="1">
    <source>
        <dbReference type="ARBA" id="ARBA00000085"/>
    </source>
</evidence>
<feature type="transmembrane region" description="Helical" evidence="15">
    <location>
        <begin position="236"/>
        <end position="252"/>
    </location>
</feature>
<dbReference type="Pfam" id="PF00512">
    <property type="entry name" value="HisKA"/>
    <property type="match status" value="1"/>
</dbReference>
<dbReference type="GO" id="GO:0005886">
    <property type="term" value="C:plasma membrane"/>
    <property type="evidence" value="ECO:0007669"/>
    <property type="project" value="UniProtKB-SubCell"/>
</dbReference>
<dbReference type="Proteomes" id="UP000239203">
    <property type="component" value="Unassembled WGS sequence"/>
</dbReference>
<keyword evidence="19" id="KW-1185">Reference proteome</keyword>
<dbReference type="PRINTS" id="PR00344">
    <property type="entry name" value="BCTRLSENSOR"/>
</dbReference>
<dbReference type="SUPFAM" id="SSF47384">
    <property type="entry name" value="Homodimeric domain of signal transducing histidine kinase"/>
    <property type="match status" value="1"/>
</dbReference>
<evidence type="ECO:0000256" key="15">
    <source>
        <dbReference type="SAM" id="Phobius"/>
    </source>
</evidence>
<keyword evidence="7 15" id="KW-0812">Transmembrane</keyword>
<dbReference type="PANTHER" id="PTHR42878:SF7">
    <property type="entry name" value="SENSOR HISTIDINE KINASE GLRK"/>
    <property type="match status" value="1"/>
</dbReference>
<evidence type="ECO:0000259" key="17">
    <source>
        <dbReference type="PROSITE" id="PS50112"/>
    </source>
</evidence>
<dbReference type="AlphaFoldDB" id="A0A2S6GJQ2"/>
<dbReference type="EMBL" id="PTIX01000014">
    <property type="protein sequence ID" value="PPK65464.1"/>
    <property type="molecule type" value="Genomic_DNA"/>
</dbReference>
<evidence type="ECO:0000256" key="8">
    <source>
        <dbReference type="ARBA" id="ARBA00022741"/>
    </source>
</evidence>
<dbReference type="GO" id="GO:0005524">
    <property type="term" value="F:ATP binding"/>
    <property type="evidence" value="ECO:0007669"/>
    <property type="project" value="UniProtKB-KW"/>
</dbReference>
<dbReference type="GO" id="GO:0030295">
    <property type="term" value="F:protein kinase activator activity"/>
    <property type="evidence" value="ECO:0007669"/>
    <property type="project" value="TreeGrafter"/>
</dbReference>
<dbReference type="SMART" id="SM00388">
    <property type="entry name" value="HisKA"/>
    <property type="match status" value="1"/>
</dbReference>
<comment type="catalytic activity">
    <reaction evidence="1">
        <text>ATP + protein L-histidine = ADP + protein N-phospho-L-histidine.</text>
        <dbReference type="EC" id="2.7.13.3"/>
    </reaction>
</comment>
<keyword evidence="5" id="KW-0597">Phosphoprotein</keyword>
<dbReference type="Gene3D" id="1.10.287.130">
    <property type="match status" value="1"/>
</dbReference>
<evidence type="ECO:0000256" key="6">
    <source>
        <dbReference type="ARBA" id="ARBA00022679"/>
    </source>
</evidence>
<dbReference type="Gene3D" id="3.30.450.20">
    <property type="entry name" value="PAS domain"/>
    <property type="match status" value="1"/>
</dbReference>
<evidence type="ECO:0000256" key="2">
    <source>
        <dbReference type="ARBA" id="ARBA00004651"/>
    </source>
</evidence>
<dbReference type="Pfam" id="PF05231">
    <property type="entry name" value="MASE1"/>
    <property type="match status" value="1"/>
</dbReference>
<dbReference type="SUPFAM" id="SSF55874">
    <property type="entry name" value="ATPase domain of HSP90 chaperone/DNA topoisomerase II/histidine kinase"/>
    <property type="match status" value="1"/>
</dbReference>
<feature type="transmembrane region" description="Helical" evidence="15">
    <location>
        <begin position="156"/>
        <end position="180"/>
    </location>
</feature>
<dbReference type="InterPro" id="IPR004358">
    <property type="entry name" value="Sig_transdc_His_kin-like_C"/>
</dbReference>
<proteinExistence type="predicted"/>
<dbReference type="InterPro" id="IPR036890">
    <property type="entry name" value="HATPase_C_sf"/>
</dbReference>
<evidence type="ECO:0000256" key="11">
    <source>
        <dbReference type="ARBA" id="ARBA00022989"/>
    </source>
</evidence>
<dbReference type="EC" id="2.7.13.3" evidence="3"/>
<dbReference type="InterPro" id="IPR003661">
    <property type="entry name" value="HisK_dim/P_dom"/>
</dbReference>
<keyword evidence="13 15" id="KW-0472">Membrane</keyword>
<dbReference type="InterPro" id="IPR050351">
    <property type="entry name" value="BphY/WalK/GraS-like"/>
</dbReference>
<dbReference type="GO" id="GO:0000156">
    <property type="term" value="F:phosphorelay response regulator activity"/>
    <property type="evidence" value="ECO:0007669"/>
    <property type="project" value="TreeGrafter"/>
</dbReference>
<evidence type="ECO:0000256" key="3">
    <source>
        <dbReference type="ARBA" id="ARBA00012438"/>
    </source>
</evidence>
<dbReference type="GO" id="GO:0007234">
    <property type="term" value="P:osmosensory signaling via phosphorelay pathway"/>
    <property type="evidence" value="ECO:0007669"/>
    <property type="project" value="TreeGrafter"/>
</dbReference>
<dbReference type="InterPro" id="IPR003594">
    <property type="entry name" value="HATPase_dom"/>
</dbReference>
<comment type="caution">
    <text evidence="18">The sequence shown here is derived from an EMBL/GenBank/DDBJ whole genome shotgun (WGS) entry which is preliminary data.</text>
</comment>
<feature type="transmembrane region" description="Helical" evidence="15">
    <location>
        <begin position="264"/>
        <end position="285"/>
    </location>
</feature>
<keyword evidence="10" id="KW-0067">ATP-binding</keyword>
<feature type="domain" description="PAS" evidence="17">
    <location>
        <begin position="332"/>
        <end position="375"/>
    </location>
</feature>
<organism evidence="18 19">
    <name type="scientific">Actinokineospora auranticolor</name>
    <dbReference type="NCBI Taxonomy" id="155976"/>
    <lineage>
        <taxon>Bacteria</taxon>
        <taxon>Bacillati</taxon>
        <taxon>Actinomycetota</taxon>
        <taxon>Actinomycetes</taxon>
        <taxon>Pseudonocardiales</taxon>
        <taxon>Pseudonocardiaceae</taxon>
        <taxon>Actinokineospora</taxon>
    </lineage>
</organism>
<keyword evidence="4" id="KW-1003">Cell membrane</keyword>
<gene>
    <name evidence="18" type="ORF">CLV40_114116</name>
</gene>
<dbReference type="InterPro" id="IPR035965">
    <property type="entry name" value="PAS-like_dom_sf"/>
</dbReference>
<feature type="transmembrane region" description="Helical" evidence="15">
    <location>
        <begin position="125"/>
        <end position="150"/>
    </location>
</feature>
<dbReference type="CDD" id="cd00082">
    <property type="entry name" value="HisKA"/>
    <property type="match status" value="1"/>
</dbReference>
<sequence>MSHLSLRVSLARTAVFAVLYVLATWAGRLTVMDNTNLSLVWPAAGVAVVWFCAQHRSRARWLDAVVLAAITMAVNVATGAGPALAAVFVVANLAQVWVFLWLIVRLRPSLWSLADGGGLRGPRDLWAVLGAAFAATVVGAAIGPTGMWLLTDRYSWLATAVWLARNTAGVLLVGAVGLCVGRAGAVYRRRAGGCSGVWRVAAAEVAATPRWRLAEYAVITAASVVAYVLGFGVVHGAPLAFTLIAFTVWAATRLPTTFVVLHDLGVGAIAVLFTLHGDGPFALVASNSAKALVVQLFIAIVAVVGLALALGRDERVELLRELAAEKEQQAQRAELMSAIIDSMADGLSVIDHNGRVTLRNPAAVRLLGGNLRETVIEPGDYDVHTLDGAALTPGDMPHARVLAGQEVRDLEVVVRRRGTAEAQVLRVNATALPDVHGNHRAVVLYRDVTAERRHLDELANFAGVVAHDLLNPLAVVEGWTSVADEALAETPESAAVDHARNSLTRVSRAAGRMRVLINDLLAYTTARDATVAPVPVSLATVVADIAAARADAAVAEGDPVPRFAVGRLDPVLADAVLVRQLLDNLIGNAVKYTAAGVTPCVAVVGERVDDLVRVTITDNGIGIPSGHHAAIFDNFHRAHRAAGYAGTGLGLAICKRIVERHGGTITATDAPDGGARFEFTLPAATTSPTDAPLATLG</sequence>
<evidence type="ECO:0000256" key="7">
    <source>
        <dbReference type="ARBA" id="ARBA00022692"/>
    </source>
</evidence>
<keyword evidence="9 18" id="KW-0418">Kinase</keyword>
<dbReference type="SMART" id="SM00387">
    <property type="entry name" value="HATPase_c"/>
    <property type="match status" value="1"/>
</dbReference>
<protein>
    <recommendedName>
        <fullName evidence="14">Sensor-like histidine kinase SenX3</fullName>
        <ecNumber evidence="3">2.7.13.3</ecNumber>
    </recommendedName>
</protein>